<reference evidence="3" key="1">
    <citation type="journal article" date="2020" name="Stud. Mycol.">
        <title>101 Dothideomycetes genomes: a test case for predicting lifestyles and emergence of pathogens.</title>
        <authorList>
            <person name="Haridas S."/>
            <person name="Albert R."/>
            <person name="Binder M."/>
            <person name="Bloem J."/>
            <person name="Labutti K."/>
            <person name="Salamov A."/>
            <person name="Andreopoulos B."/>
            <person name="Baker S."/>
            <person name="Barry K."/>
            <person name="Bills G."/>
            <person name="Bluhm B."/>
            <person name="Cannon C."/>
            <person name="Castanera R."/>
            <person name="Culley D."/>
            <person name="Daum C."/>
            <person name="Ezra D."/>
            <person name="Gonzalez J."/>
            <person name="Henrissat B."/>
            <person name="Kuo A."/>
            <person name="Liang C."/>
            <person name="Lipzen A."/>
            <person name="Lutzoni F."/>
            <person name="Magnuson J."/>
            <person name="Mondo S."/>
            <person name="Nolan M."/>
            <person name="Ohm R."/>
            <person name="Pangilinan J."/>
            <person name="Park H.-J."/>
            <person name="Ramirez L."/>
            <person name="Alfaro M."/>
            <person name="Sun H."/>
            <person name="Tritt A."/>
            <person name="Yoshinaga Y."/>
            <person name="Zwiers L.-H."/>
            <person name="Turgeon B."/>
            <person name="Goodwin S."/>
            <person name="Spatafora J."/>
            <person name="Crous P."/>
            <person name="Grigoriev I."/>
        </authorList>
    </citation>
    <scope>NUCLEOTIDE SEQUENCE</scope>
    <source>
        <strain evidence="3">Tuck. ex Michener</strain>
    </source>
</reference>
<keyword evidence="2" id="KW-0812">Transmembrane</keyword>
<evidence type="ECO:0000256" key="1">
    <source>
        <dbReference type="SAM" id="MobiDB-lite"/>
    </source>
</evidence>
<keyword evidence="2" id="KW-0472">Membrane</keyword>
<proteinExistence type="predicted"/>
<gene>
    <name evidence="3" type="ORF">EV356DRAFT_107550</name>
</gene>
<evidence type="ECO:0000313" key="4">
    <source>
        <dbReference type="Proteomes" id="UP000800092"/>
    </source>
</evidence>
<name>A0A6A6HNI6_VIRVR</name>
<organism evidence="3 4">
    <name type="scientific">Viridothelium virens</name>
    <name type="common">Speckled blister lichen</name>
    <name type="synonym">Trypethelium virens</name>
    <dbReference type="NCBI Taxonomy" id="1048519"/>
    <lineage>
        <taxon>Eukaryota</taxon>
        <taxon>Fungi</taxon>
        <taxon>Dikarya</taxon>
        <taxon>Ascomycota</taxon>
        <taxon>Pezizomycotina</taxon>
        <taxon>Dothideomycetes</taxon>
        <taxon>Dothideomycetes incertae sedis</taxon>
        <taxon>Trypetheliales</taxon>
        <taxon>Trypetheliaceae</taxon>
        <taxon>Viridothelium</taxon>
    </lineage>
</organism>
<dbReference type="EMBL" id="ML991772">
    <property type="protein sequence ID" value="KAF2239685.1"/>
    <property type="molecule type" value="Genomic_DNA"/>
</dbReference>
<dbReference type="AlphaFoldDB" id="A0A6A6HNI6"/>
<feature type="transmembrane region" description="Helical" evidence="2">
    <location>
        <begin position="14"/>
        <end position="36"/>
    </location>
</feature>
<feature type="compositionally biased region" description="Basic and acidic residues" evidence="1">
    <location>
        <begin position="171"/>
        <end position="181"/>
    </location>
</feature>
<sequence length="181" mass="19676">MTSVAELFKVADGIQGLIMGSRAVLIFIMIATYYLISLARAHWHQWPDLHLIRLVDDRDLKLALVSQGRLLYKGPQTIEAPLDTNGMWDFYDDLSAALPKTHQEHRAHVNPIDATVSTGEAIKKTQKNGQGSTGNLQTASTSPLLRHKSSQSQNGGKQSNGSKSAVTGAKSGERQGKGNQT</sequence>
<feature type="compositionally biased region" description="Low complexity" evidence="1">
    <location>
        <begin position="150"/>
        <end position="164"/>
    </location>
</feature>
<protein>
    <submittedName>
        <fullName evidence="3">Uncharacterized protein</fullName>
    </submittedName>
</protein>
<accession>A0A6A6HNI6</accession>
<keyword evidence="4" id="KW-1185">Reference proteome</keyword>
<keyword evidence="2" id="KW-1133">Transmembrane helix</keyword>
<feature type="compositionally biased region" description="Polar residues" evidence="1">
    <location>
        <begin position="127"/>
        <end position="143"/>
    </location>
</feature>
<evidence type="ECO:0000256" key="2">
    <source>
        <dbReference type="SAM" id="Phobius"/>
    </source>
</evidence>
<evidence type="ECO:0000313" key="3">
    <source>
        <dbReference type="EMBL" id="KAF2239685.1"/>
    </source>
</evidence>
<dbReference type="Proteomes" id="UP000800092">
    <property type="component" value="Unassembled WGS sequence"/>
</dbReference>
<feature type="region of interest" description="Disordered" evidence="1">
    <location>
        <begin position="125"/>
        <end position="181"/>
    </location>
</feature>